<name>A0A833REN2_9POAL</name>
<dbReference type="EMBL" id="SWLB01000009">
    <property type="protein sequence ID" value="KAF3334671.1"/>
    <property type="molecule type" value="Genomic_DNA"/>
</dbReference>
<comment type="caution">
    <text evidence="1">The sequence shown here is derived from an EMBL/GenBank/DDBJ whole genome shotgun (WGS) entry which is preliminary data.</text>
</comment>
<dbReference type="Proteomes" id="UP000623129">
    <property type="component" value="Unassembled WGS sequence"/>
</dbReference>
<evidence type="ECO:0000313" key="2">
    <source>
        <dbReference type="Proteomes" id="UP000623129"/>
    </source>
</evidence>
<keyword evidence="2" id="KW-1185">Reference proteome</keyword>
<dbReference type="AlphaFoldDB" id="A0A833REN2"/>
<protein>
    <submittedName>
        <fullName evidence="1">Uncharacterized protein</fullName>
    </submittedName>
</protein>
<reference evidence="1" key="1">
    <citation type="submission" date="2020-01" db="EMBL/GenBank/DDBJ databases">
        <title>Genome sequence of Kobresia littledalei, the first chromosome-level genome in the family Cyperaceae.</title>
        <authorList>
            <person name="Qu G."/>
        </authorList>
    </citation>
    <scope>NUCLEOTIDE SEQUENCE</scope>
    <source>
        <strain evidence="1">C.B.Clarke</strain>
        <tissue evidence="1">Leaf</tissue>
    </source>
</reference>
<organism evidence="1 2">
    <name type="scientific">Carex littledalei</name>
    <dbReference type="NCBI Taxonomy" id="544730"/>
    <lineage>
        <taxon>Eukaryota</taxon>
        <taxon>Viridiplantae</taxon>
        <taxon>Streptophyta</taxon>
        <taxon>Embryophyta</taxon>
        <taxon>Tracheophyta</taxon>
        <taxon>Spermatophyta</taxon>
        <taxon>Magnoliopsida</taxon>
        <taxon>Liliopsida</taxon>
        <taxon>Poales</taxon>
        <taxon>Cyperaceae</taxon>
        <taxon>Cyperoideae</taxon>
        <taxon>Cariceae</taxon>
        <taxon>Carex</taxon>
        <taxon>Carex subgen. Euthyceras</taxon>
    </lineage>
</organism>
<gene>
    <name evidence="1" type="ORF">FCM35_KLT21275</name>
</gene>
<accession>A0A833REN2</accession>
<proteinExistence type="predicted"/>
<evidence type="ECO:0000313" key="1">
    <source>
        <dbReference type="EMBL" id="KAF3334671.1"/>
    </source>
</evidence>
<sequence length="124" mass="14099">MELSLRLLTSRAADLRRRHRRRASDSENLLSFVDSSELCPKGYSPEIVVGEAVPTTTSTPASAVLMLVFSEGEGEGDEGEVEMDTWQRRIERLERSILPVTGRLLRFSYTEICEDEMISQMQKF</sequence>